<keyword evidence="2" id="KW-1185">Reference proteome</keyword>
<evidence type="ECO:0000313" key="2">
    <source>
        <dbReference type="Proteomes" id="UP000003163"/>
    </source>
</evidence>
<dbReference type="Pfam" id="PF17007">
    <property type="entry name" value="HTH_micro"/>
    <property type="match status" value="1"/>
</dbReference>
<protein>
    <submittedName>
        <fullName evidence="1">Uncharacterized protein</fullName>
    </submittedName>
</protein>
<reference evidence="2" key="2">
    <citation type="submission" date="2015-07" db="EMBL/GenBank/DDBJ databases">
        <title>Contrasting host-pathogen interactions and genome evolution in two generalist and specialist microsporidian pathogens of mosquitoes.</title>
        <authorList>
            <consortium name="The Broad Institute Genomics Platform"/>
            <consortium name="The Broad Institute Genome Sequencing Center for Infectious Disease"/>
            <person name="Cuomo C.A."/>
            <person name="Sanscrainte N.D."/>
            <person name="Goldberg J.M."/>
            <person name="Heiman D."/>
            <person name="Young S."/>
            <person name="Zeng Q."/>
            <person name="Becnel J.J."/>
            <person name="Birren B.W."/>
        </authorList>
    </citation>
    <scope>NUCLEOTIDE SEQUENCE [LARGE SCALE GENOMIC DNA]</scope>
    <source>
        <strain evidence="2">USNM 41457</strain>
    </source>
</reference>
<dbReference type="Proteomes" id="UP000003163">
    <property type="component" value="Unassembled WGS sequence"/>
</dbReference>
<sequence>MKSINTIETEEFDEVTNKTILKSSLVYSSNSSKECEVNDSKNFKEINQITYIRGKPLYLQILDCIKNSNGIYSNDISTKFKLKQKVCLNLLYKMKENDSRIKCKTVAEGKVIKSIFYMDITNNMNDNKINIQSNLQNNISLDARKSYNSTSLYNVNQIKNDNHHFYHHDGTITWQNQNPDFSHSDSNYYNNSLKHESLQSDKNTLKTPISSLQSINNFDNRSNICFSDNDISMRCNLDCKINHNLDYFKNEAQSNVYVFNQSKEMYNNNNCMSELASSTVEASNDKILKETIITNEFINDNLNSKKEYISSIQNKASQIEDVKFPYNISANEREISNTTVSPPKYIVRADKLRVLKEMVDAEGFFFITSEKRREFAFRINSSYIPDNKNMKKLALEAKLQVIKIINPRNGNVRYVIASADLSQESPVFQKMYAEKLDNLYNSYENVLYDEKIGNFDNKKIKNTVKNKIDYIDKFDEGLHLTFVRYHKFISIDNGYIYNSEERFLYFLRIIYQKLQNDRLVFDNEFLQSLSIGHLFRLHPFPFYPKIRTLKFKNHFEKTIVENDYLPEDENEFLDYNKNFKQLIDENYFNFEISNTKKHFDLTNFEDYMKTMKNLGICCVEKIEKKINNNIDSASSNEFSDLQKGPHDKQTYFHTRNFANTFNNDKNTDANSEKPRKKLKMSKTELLIYKYNENNKKDIKISYVLYNFINEESVYEITTKSKYFTIKNKIKKQNDFYISYKERLDFYYHVREFDRDNFVDLLKDYIYNNYSGETFFALKYRLYNFIDKQKKILKNKEKQEIQKQLDIEDYQGNSKFEKKTVVKDSIDQEKVQSNGFSSENHIERTPIKNNTEKTPQIHGKCVLDTFMEGKLGSKIRQIYANIKNQILIHNINNLNDLDHFNKFDLKRIINKLRSENVIGMSKGSYKIKIDDKIVNALKKYEINQFFGIPYIKIHKWNLDQSYPLFSDNNQCFFDDFCGIDNNQKQDNNICEEDFRMKNINFFNDDDKNNNFSNYLDIGARVLFNILLVNGSMTFKKIEKKVGFLNTDDLNVIAILYPNIFDVNLISGNSIMALKENNYNY</sequence>
<dbReference type="InterPro" id="IPR031541">
    <property type="entry name" value="HTH_micro"/>
</dbReference>
<proteinExistence type="predicted"/>
<evidence type="ECO:0000313" key="1">
    <source>
        <dbReference type="EMBL" id="EJW02966.1"/>
    </source>
</evidence>
<dbReference type="InParanoid" id="J9D586"/>
<comment type="caution">
    <text evidence="1">The sequence shown here is derived from an EMBL/GenBank/DDBJ whole genome shotgun (WGS) entry which is preliminary data.</text>
</comment>
<dbReference type="AlphaFoldDB" id="J9D586"/>
<gene>
    <name evidence="1" type="ORF">EDEG_02651</name>
</gene>
<reference evidence="1 2" key="1">
    <citation type="submission" date="2011-08" db="EMBL/GenBank/DDBJ databases">
        <authorList>
            <person name="Liu Z.J."/>
            <person name="Shi F.L."/>
            <person name="Lu J.Q."/>
            <person name="Li M."/>
            <person name="Wang Z.L."/>
        </authorList>
    </citation>
    <scope>NUCLEOTIDE SEQUENCE [LARGE SCALE GENOMIC DNA]</scope>
    <source>
        <strain evidence="1 2">USNM 41457</strain>
    </source>
</reference>
<dbReference type="EMBL" id="AFBI03000050">
    <property type="protein sequence ID" value="EJW02966.1"/>
    <property type="molecule type" value="Genomic_DNA"/>
</dbReference>
<accession>J9D586</accession>
<name>J9D586_EDHAE</name>
<dbReference type="VEuPathDB" id="MicrosporidiaDB:EDEG_02651"/>
<dbReference type="HOGENOM" id="CLU_286372_0_0_1"/>
<organism evidence="1 2">
    <name type="scientific">Edhazardia aedis (strain USNM 41457)</name>
    <name type="common">Microsporidian parasite</name>
    <dbReference type="NCBI Taxonomy" id="1003232"/>
    <lineage>
        <taxon>Eukaryota</taxon>
        <taxon>Fungi</taxon>
        <taxon>Fungi incertae sedis</taxon>
        <taxon>Microsporidia</taxon>
        <taxon>Edhazardia</taxon>
    </lineage>
</organism>